<evidence type="ECO:0000313" key="13">
    <source>
        <dbReference type="EMBL" id="OOV07837.1"/>
    </source>
</evidence>
<keyword evidence="2" id="KW-1003">Cell membrane</keyword>
<dbReference type="SMART" id="SM00065">
    <property type="entry name" value="GAF"/>
    <property type="match status" value="1"/>
</dbReference>
<evidence type="ECO:0000313" key="14">
    <source>
        <dbReference type="Proteomes" id="UP000190750"/>
    </source>
</evidence>
<evidence type="ECO:0000256" key="8">
    <source>
        <dbReference type="ARBA" id="ARBA00022989"/>
    </source>
</evidence>
<keyword evidence="9" id="KW-0902">Two-component regulatory system</keyword>
<comment type="subcellular location">
    <subcellularLocation>
        <location evidence="1">Cell membrane</location>
        <topology evidence="1">Multi-pass membrane protein</topology>
    </subcellularLocation>
</comment>
<dbReference type="Gene3D" id="3.30.565.10">
    <property type="entry name" value="Histidine kinase-like ATPase, C-terminal domain"/>
    <property type="match status" value="1"/>
</dbReference>
<reference evidence="13 14" key="1">
    <citation type="submission" date="2017-01" db="EMBL/GenBank/DDBJ databases">
        <title>Genome sequencing of Rhodoferax fermentans JCM 7819.</title>
        <authorList>
            <person name="Kim Y.J."/>
            <person name="Farh M.E.-A."/>
            <person name="Yang D.-C."/>
        </authorList>
    </citation>
    <scope>NUCLEOTIDE SEQUENCE [LARGE SCALE GENOMIC DNA]</scope>
    <source>
        <strain evidence="13 14">JCM 7819</strain>
    </source>
</reference>
<dbReference type="GO" id="GO:0000155">
    <property type="term" value="F:phosphorelay sensor kinase activity"/>
    <property type="evidence" value="ECO:0007669"/>
    <property type="project" value="InterPro"/>
</dbReference>
<comment type="caution">
    <text evidence="13">The sequence shown here is derived from an EMBL/GenBank/DDBJ whole genome shotgun (WGS) entry which is preliminary data.</text>
</comment>
<dbReference type="AlphaFoldDB" id="A0A1T1AUV1"/>
<feature type="transmembrane region" description="Helical" evidence="11">
    <location>
        <begin position="177"/>
        <end position="201"/>
    </location>
</feature>
<dbReference type="Gene3D" id="1.10.1760.20">
    <property type="match status" value="1"/>
</dbReference>
<keyword evidence="5" id="KW-0547">Nucleotide-binding</keyword>
<evidence type="ECO:0000259" key="12">
    <source>
        <dbReference type="SMART" id="SM00065"/>
    </source>
</evidence>
<evidence type="ECO:0000256" key="4">
    <source>
        <dbReference type="ARBA" id="ARBA00022692"/>
    </source>
</evidence>
<feature type="transmembrane region" description="Helical" evidence="11">
    <location>
        <begin position="50"/>
        <end position="68"/>
    </location>
</feature>
<feature type="transmembrane region" description="Helical" evidence="11">
    <location>
        <begin position="7"/>
        <end position="30"/>
    </location>
</feature>
<evidence type="ECO:0000256" key="11">
    <source>
        <dbReference type="SAM" id="Phobius"/>
    </source>
</evidence>
<keyword evidence="3" id="KW-0808">Transferase</keyword>
<dbReference type="STRING" id="28066.RF819_14900"/>
<evidence type="ECO:0000256" key="10">
    <source>
        <dbReference type="ARBA" id="ARBA00023136"/>
    </source>
</evidence>
<dbReference type="Pfam" id="PF07694">
    <property type="entry name" value="5TM-5TMR_LYT"/>
    <property type="match status" value="1"/>
</dbReference>
<dbReference type="PANTHER" id="PTHR34220">
    <property type="entry name" value="SENSOR HISTIDINE KINASE YPDA"/>
    <property type="match status" value="1"/>
</dbReference>
<keyword evidence="6 13" id="KW-0418">Kinase</keyword>
<keyword evidence="4 11" id="KW-0812">Transmembrane</keyword>
<dbReference type="InterPro" id="IPR011620">
    <property type="entry name" value="Sig_transdc_His_kinase_LytS_TM"/>
</dbReference>
<keyword evidence="10 11" id="KW-0472">Membrane</keyword>
<dbReference type="InterPro" id="IPR010559">
    <property type="entry name" value="Sig_transdc_His_kin_internal"/>
</dbReference>
<accession>A0A1T1AUV1</accession>
<keyword evidence="8 11" id="KW-1133">Transmembrane helix</keyword>
<dbReference type="PANTHER" id="PTHR34220:SF10">
    <property type="entry name" value="SENSOR HISTIDINE KINASE BTSS"/>
    <property type="match status" value="1"/>
</dbReference>
<dbReference type="InterPro" id="IPR003018">
    <property type="entry name" value="GAF"/>
</dbReference>
<dbReference type="SUPFAM" id="SSF55874">
    <property type="entry name" value="ATPase domain of HSP90 chaperone/DNA topoisomerase II/histidine kinase"/>
    <property type="match status" value="1"/>
</dbReference>
<name>A0A1T1AUV1_RHOFE</name>
<dbReference type="OrthoDB" id="2514702at2"/>
<evidence type="ECO:0000256" key="2">
    <source>
        <dbReference type="ARBA" id="ARBA00022475"/>
    </source>
</evidence>
<organism evidence="13 14">
    <name type="scientific">Rhodoferax fermentans</name>
    <dbReference type="NCBI Taxonomy" id="28066"/>
    <lineage>
        <taxon>Bacteria</taxon>
        <taxon>Pseudomonadati</taxon>
        <taxon>Pseudomonadota</taxon>
        <taxon>Betaproteobacteria</taxon>
        <taxon>Burkholderiales</taxon>
        <taxon>Comamonadaceae</taxon>
        <taxon>Rhodoferax</taxon>
    </lineage>
</organism>
<evidence type="ECO:0000256" key="9">
    <source>
        <dbReference type="ARBA" id="ARBA00023012"/>
    </source>
</evidence>
<feature type="transmembrane region" description="Helical" evidence="11">
    <location>
        <begin position="111"/>
        <end position="135"/>
    </location>
</feature>
<dbReference type="Pfam" id="PF06580">
    <property type="entry name" value="His_kinase"/>
    <property type="match status" value="1"/>
</dbReference>
<feature type="transmembrane region" description="Helical" evidence="11">
    <location>
        <begin position="80"/>
        <end position="99"/>
    </location>
</feature>
<dbReference type="InterPro" id="IPR036890">
    <property type="entry name" value="HATPase_C_sf"/>
</dbReference>
<protein>
    <submittedName>
        <fullName evidence="13">Sensor histidine kinase</fullName>
    </submittedName>
</protein>
<sequence length="570" mass="62408">MLELQNINHLALVGSLLQQMCVYLVIAYLLSKTPLFAPLMQVTVRLPDKLVCYLVFSAFCIMGTYLGFQIEGAIANTRAIGAVIGGILGGPLVGFAVGLTGGMHRYSLGGYTDAACAVSTTVEGLIGGYLHLLLLKRHRADRLLSPMIALGATLVAEISQMAIILLMAQPFDQAARLVAHIALPMIVTNSVGAALFMRLILDRRETREKYSIAFSAKALRIAERSVGVLMQGFNEQNCTRMASIIREETGVGAVAITDCEKLLGFVGIGADHHLPGTPISSPHTFYAIAHNEVVYADGATLTYHCSLSKDCKLGSSLVIPLRGEGNRVFGTIKLYEPKSKFFSSLNRTLGEGIARLLSNQVLAGTIEEQKRLLAQSEVKLLQAQINPHFLFNALNTLAAVIRRNPEGARQIVQYLSTFFRKSLKRASDESTLKDEIEHVDAYLHIELARLAGRLDVEFLVAEDLMHLRLPTFSLQPIVENAIKYGISQMLDPGKITISAQRSDDELTIVIEDSAGLYKPMPNGDGLGMNLVDRRIKIRYGAAYGIEVCCEPEHWTRVSIRVPVEKELVTC</sequence>
<evidence type="ECO:0000256" key="6">
    <source>
        <dbReference type="ARBA" id="ARBA00022777"/>
    </source>
</evidence>
<dbReference type="GO" id="GO:0005524">
    <property type="term" value="F:ATP binding"/>
    <property type="evidence" value="ECO:0007669"/>
    <property type="project" value="UniProtKB-KW"/>
</dbReference>
<dbReference type="InterPro" id="IPR050640">
    <property type="entry name" value="Bact_2-comp_sensor_kinase"/>
</dbReference>
<feature type="transmembrane region" description="Helical" evidence="11">
    <location>
        <begin position="147"/>
        <end position="171"/>
    </location>
</feature>
<feature type="domain" description="GAF" evidence="12">
    <location>
        <begin position="233"/>
        <end position="371"/>
    </location>
</feature>
<dbReference type="GO" id="GO:0071555">
    <property type="term" value="P:cell wall organization"/>
    <property type="evidence" value="ECO:0007669"/>
    <property type="project" value="InterPro"/>
</dbReference>
<dbReference type="EMBL" id="MTJN01000002">
    <property type="protein sequence ID" value="OOV07837.1"/>
    <property type="molecule type" value="Genomic_DNA"/>
</dbReference>
<evidence type="ECO:0000256" key="3">
    <source>
        <dbReference type="ARBA" id="ARBA00022679"/>
    </source>
</evidence>
<dbReference type="RefSeq" id="WP_078365695.1">
    <property type="nucleotide sequence ID" value="NZ_MTJN01000002.1"/>
</dbReference>
<evidence type="ECO:0000256" key="1">
    <source>
        <dbReference type="ARBA" id="ARBA00004651"/>
    </source>
</evidence>
<evidence type="ECO:0000256" key="7">
    <source>
        <dbReference type="ARBA" id="ARBA00022840"/>
    </source>
</evidence>
<dbReference type="Proteomes" id="UP000190750">
    <property type="component" value="Unassembled WGS sequence"/>
</dbReference>
<evidence type="ECO:0000256" key="5">
    <source>
        <dbReference type="ARBA" id="ARBA00022741"/>
    </source>
</evidence>
<keyword evidence="14" id="KW-1185">Reference proteome</keyword>
<dbReference type="GO" id="GO:0005886">
    <property type="term" value="C:plasma membrane"/>
    <property type="evidence" value="ECO:0007669"/>
    <property type="project" value="UniProtKB-SubCell"/>
</dbReference>
<proteinExistence type="predicted"/>
<keyword evidence="7" id="KW-0067">ATP-binding</keyword>
<dbReference type="SUPFAM" id="SSF55781">
    <property type="entry name" value="GAF domain-like"/>
    <property type="match status" value="1"/>
</dbReference>
<gene>
    <name evidence="13" type="ORF">RF819_14900</name>
</gene>